<evidence type="ECO:0000259" key="7">
    <source>
        <dbReference type="PROSITE" id="PS50181"/>
    </source>
</evidence>
<dbReference type="InterPro" id="IPR001293">
    <property type="entry name" value="Znf_TRAF"/>
</dbReference>
<keyword evidence="1 5" id="KW-0479">Metal-binding</keyword>
<dbReference type="Gene3D" id="1.20.1280.50">
    <property type="match status" value="1"/>
</dbReference>
<sequence length="342" mass="39811">MHSHSHCDNCFKINCAHASCEVIQCRSGCEHRMHECKLQDHLDVLCPRVRVPCINSEFGCNFVMFRKDLRAHLERCAASVVTCRNLGCFMKKNLSVQKVEMRVSKFGDYFKQQTIKDDSSLSASFQLNCGDNGSKQIETRQVCDSDFRRDEYCSHYRNVHCDIINSLNGWMEKHCPNKQYGCSFSSRQMEPIFNNSKTRIVFSNVNKAFGLIGVDVHNTFNGDHMDNEISLTDLPVELISYILSYLDSFSLNNISLTNKFLRSLCSSLLERRGLVSLMWKKNDTMNWTVSGHRWKFSHHFSLVEKWQFDNREFLNHFSNDCKHFDKLIHKEPFRLIVASTKN</sequence>
<evidence type="ECO:0000256" key="3">
    <source>
        <dbReference type="ARBA" id="ARBA00022786"/>
    </source>
</evidence>
<dbReference type="PANTHER" id="PTHR15933">
    <property type="entry name" value="PROTEIN CBG16327"/>
    <property type="match status" value="1"/>
</dbReference>
<dbReference type="SUPFAM" id="SSF81383">
    <property type="entry name" value="F-box domain"/>
    <property type="match status" value="1"/>
</dbReference>
<dbReference type="PROSITE" id="PS50145">
    <property type="entry name" value="ZF_TRAF"/>
    <property type="match status" value="1"/>
</dbReference>
<dbReference type="GO" id="GO:0061630">
    <property type="term" value="F:ubiquitin protein ligase activity"/>
    <property type="evidence" value="ECO:0007669"/>
    <property type="project" value="InterPro"/>
</dbReference>
<feature type="zinc finger region" description="TRAF-type" evidence="5">
    <location>
        <begin position="41"/>
        <end position="88"/>
    </location>
</feature>
<evidence type="ECO:0000256" key="2">
    <source>
        <dbReference type="ARBA" id="ARBA00022771"/>
    </source>
</evidence>
<reference evidence="8" key="1">
    <citation type="submission" date="2022-07" db="EMBL/GenBank/DDBJ databases">
        <authorList>
            <person name="Trinca V."/>
            <person name="Uliana J.V.C."/>
            <person name="Torres T.T."/>
            <person name="Ward R.J."/>
            <person name="Monesi N."/>
        </authorList>
    </citation>
    <scope>NUCLEOTIDE SEQUENCE</scope>
    <source>
        <strain evidence="8">HSMRA1968</strain>
        <tissue evidence="8">Whole embryos</tissue>
    </source>
</reference>
<feature type="domain" description="TRAF-type" evidence="6">
    <location>
        <begin position="41"/>
        <end position="88"/>
    </location>
</feature>
<evidence type="ECO:0000259" key="6">
    <source>
        <dbReference type="PROSITE" id="PS50145"/>
    </source>
</evidence>
<dbReference type="InterPro" id="IPR001810">
    <property type="entry name" value="F-box_dom"/>
</dbReference>
<dbReference type="AlphaFoldDB" id="A0A9Q0N1K9"/>
<dbReference type="Pfam" id="PF15966">
    <property type="entry name" value="F-box_4"/>
    <property type="match status" value="1"/>
</dbReference>
<dbReference type="InterPro" id="IPR036047">
    <property type="entry name" value="F-box-like_dom_sf"/>
</dbReference>
<dbReference type="Gene3D" id="3.30.40.10">
    <property type="entry name" value="Zinc/RING finger domain, C3HC4 (zinc finger)"/>
    <property type="match status" value="1"/>
</dbReference>
<keyword evidence="3" id="KW-0833">Ubl conjugation pathway</keyword>
<dbReference type="InterPro" id="IPR031890">
    <property type="entry name" value="Fbxo30/Fbxo40"/>
</dbReference>
<evidence type="ECO:0000256" key="4">
    <source>
        <dbReference type="ARBA" id="ARBA00022833"/>
    </source>
</evidence>
<dbReference type="PANTHER" id="PTHR15933:SF20">
    <property type="entry name" value="F-BOX DOMAIN-CONTAINING PROTEIN"/>
    <property type="match status" value="1"/>
</dbReference>
<dbReference type="Gene3D" id="3.30.40.150">
    <property type="entry name" value="TRAF-like zinc-finger, N-terminal subdomain"/>
    <property type="match status" value="1"/>
</dbReference>
<dbReference type="EMBL" id="WJQU01000002">
    <property type="protein sequence ID" value="KAJ6641596.1"/>
    <property type="molecule type" value="Genomic_DNA"/>
</dbReference>
<evidence type="ECO:0000256" key="1">
    <source>
        <dbReference type="ARBA" id="ARBA00022723"/>
    </source>
</evidence>
<dbReference type="Proteomes" id="UP001151699">
    <property type="component" value="Chromosome B"/>
</dbReference>
<gene>
    <name evidence="8" type="primary">Fbxo40</name>
    <name evidence="8" type="ORF">Bhyg_06536</name>
</gene>
<dbReference type="SUPFAM" id="SSF49599">
    <property type="entry name" value="TRAF domain-like"/>
    <property type="match status" value="1"/>
</dbReference>
<dbReference type="InterPro" id="IPR013083">
    <property type="entry name" value="Znf_RING/FYVE/PHD"/>
</dbReference>
<dbReference type="PROSITE" id="PS50181">
    <property type="entry name" value="FBOX"/>
    <property type="match status" value="1"/>
</dbReference>
<dbReference type="InterPro" id="IPR043013">
    <property type="entry name" value="Znf_TRAF_N"/>
</dbReference>
<dbReference type="Pfam" id="PF15965">
    <property type="entry name" value="zf-TRAF_2"/>
    <property type="match status" value="1"/>
</dbReference>
<evidence type="ECO:0000256" key="5">
    <source>
        <dbReference type="PROSITE-ProRule" id="PRU00207"/>
    </source>
</evidence>
<protein>
    <submittedName>
        <fullName evidence="8">F-box only protein 40</fullName>
    </submittedName>
</protein>
<accession>A0A9Q0N1K9</accession>
<keyword evidence="2 5" id="KW-0863">Zinc-finger</keyword>
<name>A0A9Q0N1K9_9DIPT</name>
<keyword evidence="9" id="KW-1185">Reference proteome</keyword>
<evidence type="ECO:0000313" key="9">
    <source>
        <dbReference type="Proteomes" id="UP001151699"/>
    </source>
</evidence>
<dbReference type="GO" id="GO:0008270">
    <property type="term" value="F:zinc ion binding"/>
    <property type="evidence" value="ECO:0007669"/>
    <property type="project" value="UniProtKB-KW"/>
</dbReference>
<feature type="domain" description="F-box" evidence="7">
    <location>
        <begin position="228"/>
        <end position="282"/>
    </location>
</feature>
<comment type="caution">
    <text evidence="8">The sequence shown here is derived from an EMBL/GenBank/DDBJ whole genome shotgun (WGS) entry which is preliminary data.</text>
</comment>
<dbReference type="SMART" id="SM00256">
    <property type="entry name" value="FBOX"/>
    <property type="match status" value="1"/>
</dbReference>
<evidence type="ECO:0000313" key="8">
    <source>
        <dbReference type="EMBL" id="KAJ6641596.1"/>
    </source>
</evidence>
<keyword evidence="4 5" id="KW-0862">Zinc</keyword>
<organism evidence="8 9">
    <name type="scientific">Pseudolycoriella hygida</name>
    <dbReference type="NCBI Taxonomy" id="35572"/>
    <lineage>
        <taxon>Eukaryota</taxon>
        <taxon>Metazoa</taxon>
        <taxon>Ecdysozoa</taxon>
        <taxon>Arthropoda</taxon>
        <taxon>Hexapoda</taxon>
        <taxon>Insecta</taxon>
        <taxon>Pterygota</taxon>
        <taxon>Neoptera</taxon>
        <taxon>Endopterygota</taxon>
        <taxon>Diptera</taxon>
        <taxon>Nematocera</taxon>
        <taxon>Sciaroidea</taxon>
        <taxon>Sciaridae</taxon>
        <taxon>Pseudolycoriella</taxon>
    </lineage>
</organism>
<dbReference type="OrthoDB" id="5918172at2759"/>
<proteinExistence type="predicted"/>